<evidence type="ECO:0000256" key="6">
    <source>
        <dbReference type="ARBA" id="ARBA00023136"/>
    </source>
</evidence>
<dbReference type="EMBL" id="BONZ01000015">
    <property type="protein sequence ID" value="GIH13719.1"/>
    <property type="molecule type" value="Genomic_DNA"/>
</dbReference>
<dbReference type="InterPro" id="IPR011050">
    <property type="entry name" value="Pectin_lyase_fold/virulence"/>
</dbReference>
<evidence type="ECO:0000256" key="3">
    <source>
        <dbReference type="ARBA" id="ARBA00004613"/>
    </source>
</evidence>
<keyword evidence="7" id="KW-0998">Cell outer membrane</keyword>
<keyword evidence="4" id="KW-0964">Secreted</keyword>
<keyword evidence="5" id="KW-0732">Signal</keyword>
<dbReference type="PANTHER" id="PTHR11319">
    <property type="entry name" value="G PROTEIN-COUPLED RECEPTOR-RELATED"/>
    <property type="match status" value="1"/>
</dbReference>
<sequence length="434" mass="42615">MAQMTEDTAGRAARSPVPDLTVRARPGLVRGLLAGTVAAGLAGAVALVPGLPAVGAGAGAPVVRSVACDSDALIEALLLANAGSGGTLSLARQCTYTLTVNQDGNGLPPITQAVNILGNDARLVREATAAPFRVFNVRAGGDLTLRGLTVAGGSAAAAASSGGAIRIEQGGAGTFTDVTFSGNNAQSQGGAVFNAGSLSLVECVLRGNASGLDGGAVFNTDSLTVDRSRLEGNSSTNGGALTAEGKVTIRNSTLAGNHATGGGAIDTRIGPISLTIDQSTISGNSASRSGGAISTTGETYVRHSTVDGNTAGQVGGGIFNLQDLTVEDSRITGNTATTFGGGIDNGTANAQAVIRRSEVSGNTVSDAGGVAGGIGNRDGTLVVNSTRITDNVSTTAPGGVFTTTPVTVDNASTIVRNRPTNCAGSPVPVPNCSG</sequence>
<dbReference type="AlphaFoldDB" id="A0A8J3VP16"/>
<dbReference type="SUPFAM" id="SSF51126">
    <property type="entry name" value="Pectin lyase-like"/>
    <property type="match status" value="1"/>
</dbReference>
<evidence type="ECO:0008006" key="10">
    <source>
        <dbReference type="Google" id="ProtNLM"/>
    </source>
</evidence>
<proteinExistence type="predicted"/>
<reference evidence="8" key="1">
    <citation type="submission" date="2021-01" db="EMBL/GenBank/DDBJ databases">
        <title>Whole genome shotgun sequence of Rugosimonospora africana NBRC 104875.</title>
        <authorList>
            <person name="Komaki H."/>
            <person name="Tamura T."/>
        </authorList>
    </citation>
    <scope>NUCLEOTIDE SEQUENCE</scope>
    <source>
        <strain evidence="8">NBRC 104875</strain>
    </source>
</reference>
<evidence type="ECO:0000256" key="1">
    <source>
        <dbReference type="ARBA" id="ARBA00004196"/>
    </source>
</evidence>
<name>A0A8J3VP16_9ACTN</name>
<dbReference type="GO" id="GO:0005576">
    <property type="term" value="C:extracellular region"/>
    <property type="evidence" value="ECO:0007669"/>
    <property type="project" value="UniProtKB-SubCell"/>
</dbReference>
<comment type="subcellular location">
    <subcellularLocation>
        <location evidence="1">Cell envelope</location>
    </subcellularLocation>
    <subcellularLocation>
        <location evidence="2">Cell outer membrane</location>
    </subcellularLocation>
    <subcellularLocation>
        <location evidence="3">Secreted</location>
    </subcellularLocation>
</comment>
<accession>A0A8J3VP16</accession>
<keyword evidence="6" id="KW-0472">Membrane</keyword>
<organism evidence="8 9">
    <name type="scientific">Rugosimonospora africana</name>
    <dbReference type="NCBI Taxonomy" id="556532"/>
    <lineage>
        <taxon>Bacteria</taxon>
        <taxon>Bacillati</taxon>
        <taxon>Actinomycetota</taxon>
        <taxon>Actinomycetes</taxon>
        <taxon>Micromonosporales</taxon>
        <taxon>Micromonosporaceae</taxon>
        <taxon>Rugosimonospora</taxon>
    </lineage>
</organism>
<gene>
    <name evidence="8" type="ORF">Raf01_18910</name>
</gene>
<dbReference type="Pfam" id="PF02415">
    <property type="entry name" value="Chlam_PMP"/>
    <property type="match status" value="2"/>
</dbReference>
<dbReference type="InterPro" id="IPR003368">
    <property type="entry name" value="POMP_repeat"/>
</dbReference>
<dbReference type="Gene3D" id="2.160.20.10">
    <property type="entry name" value="Single-stranded right-handed beta-helix, Pectin lyase-like"/>
    <property type="match status" value="1"/>
</dbReference>
<evidence type="ECO:0000256" key="7">
    <source>
        <dbReference type="ARBA" id="ARBA00023237"/>
    </source>
</evidence>
<comment type="caution">
    <text evidence="8">The sequence shown here is derived from an EMBL/GenBank/DDBJ whole genome shotgun (WGS) entry which is preliminary data.</text>
</comment>
<dbReference type="GO" id="GO:0009279">
    <property type="term" value="C:cell outer membrane"/>
    <property type="evidence" value="ECO:0007669"/>
    <property type="project" value="UniProtKB-SubCell"/>
</dbReference>
<dbReference type="InterPro" id="IPR012334">
    <property type="entry name" value="Pectin_lyas_fold"/>
</dbReference>
<evidence type="ECO:0000256" key="5">
    <source>
        <dbReference type="ARBA" id="ARBA00022729"/>
    </source>
</evidence>
<evidence type="ECO:0000256" key="4">
    <source>
        <dbReference type="ARBA" id="ARBA00022525"/>
    </source>
</evidence>
<evidence type="ECO:0000313" key="8">
    <source>
        <dbReference type="EMBL" id="GIH13719.1"/>
    </source>
</evidence>
<evidence type="ECO:0000313" key="9">
    <source>
        <dbReference type="Proteomes" id="UP000642748"/>
    </source>
</evidence>
<dbReference type="Proteomes" id="UP000642748">
    <property type="component" value="Unassembled WGS sequence"/>
</dbReference>
<keyword evidence="9" id="KW-1185">Reference proteome</keyword>
<protein>
    <recommendedName>
        <fullName evidence="10">Polymorphic outer membrane protein</fullName>
    </recommendedName>
</protein>
<evidence type="ECO:0000256" key="2">
    <source>
        <dbReference type="ARBA" id="ARBA00004442"/>
    </source>
</evidence>
<dbReference type="PANTHER" id="PTHR11319:SF35">
    <property type="entry name" value="OUTER MEMBRANE PROTEIN PMPC-RELATED"/>
    <property type="match status" value="1"/>
</dbReference>